<comment type="caution">
    <text evidence="1">The sequence shown here is derived from an EMBL/GenBank/DDBJ whole genome shotgun (WGS) entry which is preliminary data.</text>
</comment>
<feature type="non-terminal residue" evidence="1">
    <location>
        <position position="150"/>
    </location>
</feature>
<organism evidence="1 2">
    <name type="scientific">Rhodotorula taiwanensis</name>
    <dbReference type="NCBI Taxonomy" id="741276"/>
    <lineage>
        <taxon>Eukaryota</taxon>
        <taxon>Fungi</taxon>
        <taxon>Dikarya</taxon>
        <taxon>Basidiomycota</taxon>
        <taxon>Pucciniomycotina</taxon>
        <taxon>Microbotryomycetes</taxon>
        <taxon>Sporidiobolales</taxon>
        <taxon>Sporidiobolaceae</taxon>
        <taxon>Rhodotorula</taxon>
    </lineage>
</organism>
<evidence type="ECO:0000313" key="2">
    <source>
        <dbReference type="Proteomes" id="UP000237144"/>
    </source>
</evidence>
<evidence type="ECO:0000313" key="1">
    <source>
        <dbReference type="EMBL" id="POY74451.1"/>
    </source>
</evidence>
<dbReference type="Proteomes" id="UP000237144">
    <property type="component" value="Unassembled WGS sequence"/>
</dbReference>
<sequence>MYPMLVPILRGNSLVSFDYFDSVGTWSIHLSDYADFATPAVPLPEEFFTLFPRVRHLRLAYLQLVSLERLAILVKASPDLVTLQLTNALWNIQPDDLALISPQDLSPFEVRVCEILEDLKHLEEVSSFSLPSPTSTAAHALSSLLRRTSL</sequence>
<accession>A0A2S5BCJ3</accession>
<evidence type="ECO:0008006" key="3">
    <source>
        <dbReference type="Google" id="ProtNLM"/>
    </source>
</evidence>
<dbReference type="EMBL" id="PJQD01000024">
    <property type="protein sequence ID" value="POY74451.1"/>
    <property type="molecule type" value="Genomic_DNA"/>
</dbReference>
<gene>
    <name evidence="1" type="ORF">BMF94_2449</name>
</gene>
<reference evidence="1 2" key="1">
    <citation type="journal article" date="2018" name="Front. Microbiol.">
        <title>Prospects for Fungal Bioremediation of Acidic Radioactive Waste Sites: Characterization and Genome Sequence of Rhodotorula taiwanensis MD1149.</title>
        <authorList>
            <person name="Tkavc R."/>
            <person name="Matrosova V.Y."/>
            <person name="Grichenko O.E."/>
            <person name="Gostincar C."/>
            <person name="Volpe R.P."/>
            <person name="Klimenkova P."/>
            <person name="Gaidamakova E.K."/>
            <person name="Zhou C.E."/>
            <person name="Stewart B.J."/>
            <person name="Lyman M.G."/>
            <person name="Malfatti S.A."/>
            <person name="Rubinfeld B."/>
            <person name="Courtot M."/>
            <person name="Singh J."/>
            <person name="Dalgard C.L."/>
            <person name="Hamilton T."/>
            <person name="Frey K.G."/>
            <person name="Gunde-Cimerman N."/>
            <person name="Dugan L."/>
            <person name="Daly M.J."/>
        </authorList>
    </citation>
    <scope>NUCLEOTIDE SEQUENCE [LARGE SCALE GENOMIC DNA]</scope>
    <source>
        <strain evidence="1 2">MD1149</strain>
    </source>
</reference>
<dbReference type="AlphaFoldDB" id="A0A2S5BCJ3"/>
<proteinExistence type="predicted"/>
<protein>
    <recommendedName>
        <fullName evidence="3">F-box domain-containing protein</fullName>
    </recommendedName>
</protein>
<keyword evidence="2" id="KW-1185">Reference proteome</keyword>
<name>A0A2S5BCJ3_9BASI</name>